<evidence type="ECO:0008006" key="5">
    <source>
        <dbReference type="Google" id="ProtNLM"/>
    </source>
</evidence>
<accession>A0A1B8P409</accession>
<feature type="coiled-coil region" evidence="1">
    <location>
        <begin position="107"/>
        <end position="141"/>
    </location>
</feature>
<proteinExistence type="predicted"/>
<evidence type="ECO:0000313" key="4">
    <source>
        <dbReference type="Proteomes" id="UP000092504"/>
    </source>
</evidence>
<keyword evidence="1" id="KW-0175">Coiled coil</keyword>
<feature type="coiled-coil region" evidence="1">
    <location>
        <begin position="21"/>
        <end position="69"/>
    </location>
</feature>
<dbReference type="EMBL" id="MAJD01000001">
    <property type="protein sequence ID" value="OBX36977.1"/>
    <property type="molecule type" value="Genomic_DNA"/>
</dbReference>
<name>A0A1B8P409_HALEL</name>
<evidence type="ECO:0000256" key="1">
    <source>
        <dbReference type="SAM" id="Coils"/>
    </source>
</evidence>
<evidence type="ECO:0000313" key="3">
    <source>
        <dbReference type="EMBL" id="OBX36977.1"/>
    </source>
</evidence>
<feature type="region of interest" description="Disordered" evidence="2">
    <location>
        <begin position="207"/>
        <end position="265"/>
    </location>
</feature>
<sequence>MSIEELLANKIEDETEREEVLNALQEDRAGLEANKQQLLDEKKRSDSRVKELEQAQASMKERLDQFGDLDPEKVKEMFSRFDQDQDAKDLANGDVQSVVERKMERERASFKTEIQSRDERIQELEQALGEKEENLTRELLDNRGIRAASELGIEGDGNLEIVSMVLRRDATLEDGEPVFRDADGNLITGKNGPMTIQEYLDGPFRDKYASLFPQPKGTQAPGSRDGRPSKANPWKPETKNRTEQARLMREEPEEAKRMMAEAGLE</sequence>
<protein>
    <recommendedName>
        <fullName evidence="5">Phage minor structural protein GP20</fullName>
    </recommendedName>
</protein>
<gene>
    <name evidence="3" type="ORF">A8U91_01325</name>
</gene>
<organism evidence="3 4">
    <name type="scientific">Halomonas elongata</name>
    <dbReference type="NCBI Taxonomy" id="2746"/>
    <lineage>
        <taxon>Bacteria</taxon>
        <taxon>Pseudomonadati</taxon>
        <taxon>Pseudomonadota</taxon>
        <taxon>Gammaproteobacteria</taxon>
        <taxon>Oceanospirillales</taxon>
        <taxon>Halomonadaceae</taxon>
        <taxon>Halomonas</taxon>
    </lineage>
</organism>
<dbReference type="AlphaFoldDB" id="A0A1B8P409"/>
<dbReference type="Proteomes" id="UP000092504">
    <property type="component" value="Unassembled WGS sequence"/>
</dbReference>
<feature type="compositionally biased region" description="Basic and acidic residues" evidence="2">
    <location>
        <begin position="236"/>
        <end position="259"/>
    </location>
</feature>
<reference evidence="3 4" key="1">
    <citation type="submission" date="2016-06" db="EMBL/GenBank/DDBJ databases">
        <title>Genome sequence of halotolerant plant growth promoting strain of Halomonas elongata HEK1 isolated from salterns of Rann of Kutch, Gujarat, India.</title>
        <authorList>
            <person name="Gaba S."/>
            <person name="Singh R.N."/>
            <person name="Abrol S."/>
            <person name="Kaushik R."/>
            <person name="Saxena A.K."/>
        </authorList>
    </citation>
    <scope>NUCLEOTIDE SEQUENCE [LARGE SCALE GENOMIC DNA]</scope>
    <source>
        <strain evidence="3 4">HEK1</strain>
    </source>
</reference>
<comment type="caution">
    <text evidence="3">The sequence shown here is derived from an EMBL/GenBank/DDBJ whole genome shotgun (WGS) entry which is preliminary data.</text>
</comment>
<evidence type="ECO:0000256" key="2">
    <source>
        <dbReference type="SAM" id="MobiDB-lite"/>
    </source>
</evidence>